<reference evidence="2" key="1">
    <citation type="submission" date="2022-05" db="EMBL/GenBank/DDBJ databases">
        <title>The Musa troglodytarum L. genome provides insights into the mechanism of non-climacteric behaviour and enrichment of carotenoids.</title>
        <authorList>
            <person name="Wang J."/>
        </authorList>
    </citation>
    <scope>NUCLEOTIDE SEQUENCE</scope>
    <source>
        <tissue evidence="2">Leaf</tissue>
    </source>
</reference>
<dbReference type="AlphaFoldDB" id="A0A9E7GBI0"/>
<accession>A0A9E7GBI0</accession>
<feature type="region of interest" description="Disordered" evidence="1">
    <location>
        <begin position="1"/>
        <end position="20"/>
    </location>
</feature>
<proteinExistence type="predicted"/>
<feature type="non-terminal residue" evidence="2">
    <location>
        <position position="1"/>
    </location>
</feature>
<evidence type="ECO:0000256" key="1">
    <source>
        <dbReference type="SAM" id="MobiDB-lite"/>
    </source>
</evidence>
<gene>
    <name evidence="2" type="ORF">MUK42_04191</name>
</gene>
<evidence type="ECO:0000313" key="3">
    <source>
        <dbReference type="Proteomes" id="UP001055439"/>
    </source>
</evidence>
<organism evidence="2 3">
    <name type="scientific">Musa troglodytarum</name>
    <name type="common">fe'i banana</name>
    <dbReference type="NCBI Taxonomy" id="320322"/>
    <lineage>
        <taxon>Eukaryota</taxon>
        <taxon>Viridiplantae</taxon>
        <taxon>Streptophyta</taxon>
        <taxon>Embryophyta</taxon>
        <taxon>Tracheophyta</taxon>
        <taxon>Spermatophyta</taxon>
        <taxon>Magnoliopsida</taxon>
        <taxon>Liliopsida</taxon>
        <taxon>Zingiberales</taxon>
        <taxon>Musaceae</taxon>
        <taxon>Musa</taxon>
    </lineage>
</organism>
<evidence type="ECO:0000313" key="2">
    <source>
        <dbReference type="EMBL" id="URE09282.1"/>
    </source>
</evidence>
<feature type="region of interest" description="Disordered" evidence="1">
    <location>
        <begin position="119"/>
        <end position="140"/>
    </location>
</feature>
<dbReference type="Proteomes" id="UP001055439">
    <property type="component" value="Chromosome 6"/>
</dbReference>
<sequence length="140" mass="14543">LTTKTIESPSLPLQGVDDVHGGDGLPTGVLGVGDCVADHVLEEDLEDAAGLLVDKPADALHAAPPRQAPDRRLGDALDVVAEHLAVALRPALAQTLAALPSSRHRLRTEQNLQASASIGNAIRSNHKDHGRNLGNQPSTG</sequence>
<dbReference type="EMBL" id="CP097508">
    <property type="protein sequence ID" value="URE09282.1"/>
    <property type="molecule type" value="Genomic_DNA"/>
</dbReference>
<protein>
    <submittedName>
        <fullName evidence="2">Uncharacterized protein</fullName>
    </submittedName>
</protein>
<keyword evidence="3" id="KW-1185">Reference proteome</keyword>
<dbReference type="OrthoDB" id="1735286at2759"/>
<name>A0A9E7GBI0_9LILI</name>